<accession>A0A1H8LMD6</accession>
<keyword evidence="1" id="KW-1133">Transmembrane helix</keyword>
<sequence length="341" mass="37989">MNNDQLSALLDRYFNGTCTPEEKQAIDDWFELHNDKPDYTNTLTAGKKEELKTKMFTAIAEETNFGGEVQSKPVIRPLYNNWWVRVAAAAVVLVFARYLFINKELSPAKLTETAVANVIVTNRTKNIVKQLLPDSSIVWLSPQASIRYPKTFLKSSRDISMQGDCFFEVTKNPQRPFIISSEHIVTKVWGTSFRVLDNKGLASAAVTVVTGKVSVSKKGSAAATSGAKLAADEVLLLPKEQAVYNKNTDVLTADRQADISLLNIYKHIDLSFENAKLTEIVKVLNRKFDADIKIQDGALNKAVMTADLTDLNLPEVLEVLKTSMNLNYEISNDLIVLKKTN</sequence>
<dbReference type="Gene3D" id="2.60.120.1440">
    <property type="match status" value="1"/>
</dbReference>
<proteinExistence type="predicted"/>
<gene>
    <name evidence="4" type="ORF">SAMN05192574_105166</name>
</gene>
<dbReference type="Proteomes" id="UP000198942">
    <property type="component" value="Unassembled WGS sequence"/>
</dbReference>
<dbReference type="Pfam" id="PF16344">
    <property type="entry name" value="FecR_C"/>
    <property type="match status" value="1"/>
</dbReference>
<keyword evidence="5" id="KW-1185">Reference proteome</keyword>
<dbReference type="EMBL" id="FOCL01000005">
    <property type="protein sequence ID" value="SEO06320.1"/>
    <property type="molecule type" value="Genomic_DNA"/>
</dbReference>
<dbReference type="PANTHER" id="PTHR30273:SF2">
    <property type="entry name" value="PROTEIN FECR"/>
    <property type="match status" value="1"/>
</dbReference>
<feature type="transmembrane region" description="Helical" evidence="1">
    <location>
        <begin position="82"/>
        <end position="100"/>
    </location>
</feature>
<dbReference type="Gene3D" id="3.55.50.30">
    <property type="match status" value="1"/>
</dbReference>
<name>A0A1H8LMD6_9SPHI</name>
<organism evidence="4 5">
    <name type="scientific">Mucilaginibacter gossypiicola</name>
    <dbReference type="NCBI Taxonomy" id="551995"/>
    <lineage>
        <taxon>Bacteria</taxon>
        <taxon>Pseudomonadati</taxon>
        <taxon>Bacteroidota</taxon>
        <taxon>Sphingobacteriia</taxon>
        <taxon>Sphingobacteriales</taxon>
        <taxon>Sphingobacteriaceae</taxon>
        <taxon>Mucilaginibacter</taxon>
    </lineage>
</organism>
<evidence type="ECO:0000256" key="1">
    <source>
        <dbReference type="SAM" id="Phobius"/>
    </source>
</evidence>
<dbReference type="AlphaFoldDB" id="A0A1H8LMD6"/>
<dbReference type="RefSeq" id="WP_091212022.1">
    <property type="nucleotide sequence ID" value="NZ_FOCL01000005.1"/>
</dbReference>
<dbReference type="InterPro" id="IPR012373">
    <property type="entry name" value="Ferrdict_sens_TM"/>
</dbReference>
<keyword evidence="1" id="KW-0472">Membrane</keyword>
<dbReference type="PIRSF" id="PIRSF018266">
    <property type="entry name" value="FecR"/>
    <property type="match status" value="1"/>
</dbReference>
<evidence type="ECO:0000313" key="4">
    <source>
        <dbReference type="EMBL" id="SEO06320.1"/>
    </source>
</evidence>
<evidence type="ECO:0000313" key="5">
    <source>
        <dbReference type="Proteomes" id="UP000198942"/>
    </source>
</evidence>
<dbReference type="OrthoDB" id="645173at2"/>
<dbReference type="PANTHER" id="PTHR30273">
    <property type="entry name" value="PERIPLASMIC SIGNAL SENSOR AND SIGMA FACTOR ACTIVATOR FECR-RELATED"/>
    <property type="match status" value="1"/>
</dbReference>
<dbReference type="Pfam" id="PF04773">
    <property type="entry name" value="FecR"/>
    <property type="match status" value="1"/>
</dbReference>
<protein>
    <submittedName>
        <fullName evidence="4">FecR protein</fullName>
    </submittedName>
</protein>
<dbReference type="STRING" id="551995.SAMN05192574_105166"/>
<dbReference type="InterPro" id="IPR006860">
    <property type="entry name" value="FecR"/>
</dbReference>
<keyword evidence="1" id="KW-0812">Transmembrane</keyword>
<dbReference type="InterPro" id="IPR032508">
    <property type="entry name" value="FecR_C"/>
</dbReference>
<feature type="domain" description="Protein FecR C-terminal" evidence="3">
    <location>
        <begin position="270"/>
        <end position="336"/>
    </location>
</feature>
<dbReference type="GO" id="GO:0016989">
    <property type="term" value="F:sigma factor antagonist activity"/>
    <property type="evidence" value="ECO:0007669"/>
    <property type="project" value="TreeGrafter"/>
</dbReference>
<feature type="domain" description="FecR protein" evidence="2">
    <location>
        <begin position="124"/>
        <end position="213"/>
    </location>
</feature>
<evidence type="ECO:0000259" key="2">
    <source>
        <dbReference type="Pfam" id="PF04773"/>
    </source>
</evidence>
<evidence type="ECO:0000259" key="3">
    <source>
        <dbReference type="Pfam" id="PF16344"/>
    </source>
</evidence>
<reference evidence="5" key="1">
    <citation type="submission" date="2016-10" db="EMBL/GenBank/DDBJ databases">
        <authorList>
            <person name="Varghese N."/>
            <person name="Submissions S."/>
        </authorList>
    </citation>
    <scope>NUCLEOTIDE SEQUENCE [LARGE SCALE GENOMIC DNA]</scope>
    <source>
        <strain evidence="5">Gh-48</strain>
    </source>
</reference>